<dbReference type="PANTHER" id="PTHR31636">
    <property type="entry name" value="OSJNBA0084A10.13 PROTEIN-RELATED"/>
    <property type="match status" value="1"/>
</dbReference>
<comment type="caution">
    <text evidence="4">The sequence shown here is derived from an EMBL/GenBank/DDBJ whole genome shotgun (WGS) entry which is preliminary data.</text>
</comment>
<dbReference type="OrthoDB" id="642817at2759"/>
<evidence type="ECO:0000256" key="3">
    <source>
        <dbReference type="PROSITE-ProRule" id="PRU01191"/>
    </source>
</evidence>
<gene>
    <name evidence="4" type="ORF">EJB05_18733</name>
</gene>
<protein>
    <submittedName>
        <fullName evidence="4">Uncharacterized protein</fullName>
    </submittedName>
</protein>
<evidence type="ECO:0000256" key="1">
    <source>
        <dbReference type="ARBA" id="ARBA00023015"/>
    </source>
</evidence>
<dbReference type="InterPro" id="IPR005202">
    <property type="entry name" value="TF_GRAS"/>
</dbReference>
<feature type="non-terminal residue" evidence="4">
    <location>
        <position position="1"/>
    </location>
</feature>
<feature type="region of interest" description="SAW" evidence="3">
    <location>
        <begin position="39"/>
        <end position="98"/>
    </location>
</feature>
<evidence type="ECO:0000313" key="5">
    <source>
        <dbReference type="Proteomes" id="UP000324897"/>
    </source>
</evidence>
<dbReference type="EMBL" id="RWGY01000009">
    <property type="protein sequence ID" value="TVU36786.1"/>
    <property type="molecule type" value="Genomic_DNA"/>
</dbReference>
<evidence type="ECO:0000313" key="4">
    <source>
        <dbReference type="EMBL" id="TVU36786.1"/>
    </source>
</evidence>
<keyword evidence="5" id="KW-1185">Reference proteome</keyword>
<dbReference type="Gramene" id="TVU36786">
    <property type="protein sequence ID" value="TVU36786"/>
    <property type="gene ID" value="EJB05_18733"/>
</dbReference>
<organism evidence="4 5">
    <name type="scientific">Eragrostis curvula</name>
    <name type="common">weeping love grass</name>
    <dbReference type="NCBI Taxonomy" id="38414"/>
    <lineage>
        <taxon>Eukaryota</taxon>
        <taxon>Viridiplantae</taxon>
        <taxon>Streptophyta</taxon>
        <taxon>Embryophyta</taxon>
        <taxon>Tracheophyta</taxon>
        <taxon>Spermatophyta</taxon>
        <taxon>Magnoliopsida</taxon>
        <taxon>Liliopsida</taxon>
        <taxon>Poales</taxon>
        <taxon>Poaceae</taxon>
        <taxon>PACMAD clade</taxon>
        <taxon>Chloridoideae</taxon>
        <taxon>Eragrostideae</taxon>
        <taxon>Eragrostidinae</taxon>
        <taxon>Eragrostis</taxon>
    </lineage>
</organism>
<keyword evidence="2" id="KW-0804">Transcription</keyword>
<accession>A0A5J9VMT9</accession>
<dbReference type="Proteomes" id="UP000324897">
    <property type="component" value="Unassembled WGS sequence"/>
</dbReference>
<sequence length="98" mass="11505">MFYCSAIFDMLETNVPRDNEQRLLIQSALFGREAINVISCEGLERLERPETFKQWRVRNQRAGFKQLPMNQDIMKRVLGRRFGTTTRTSSSTRTTDDE</sequence>
<evidence type="ECO:0000256" key="2">
    <source>
        <dbReference type="ARBA" id="ARBA00023163"/>
    </source>
</evidence>
<keyword evidence="1" id="KW-0805">Transcription regulation</keyword>
<dbReference type="PROSITE" id="PS50985">
    <property type="entry name" value="GRAS"/>
    <property type="match status" value="1"/>
</dbReference>
<dbReference type="AlphaFoldDB" id="A0A5J9VMT9"/>
<comment type="caution">
    <text evidence="3">Lacks conserved residue(s) required for the propagation of feature annotation.</text>
</comment>
<dbReference type="Pfam" id="PF03514">
    <property type="entry name" value="GRAS"/>
    <property type="match status" value="1"/>
</dbReference>
<proteinExistence type="inferred from homology"/>
<name>A0A5J9VMT9_9POAL</name>
<comment type="similarity">
    <text evidence="3">Belongs to the GRAS family.</text>
</comment>
<reference evidence="4 5" key="1">
    <citation type="journal article" date="2019" name="Sci. Rep.">
        <title>A high-quality genome of Eragrostis curvula grass provides insights into Poaceae evolution and supports new strategies to enhance forage quality.</title>
        <authorList>
            <person name="Carballo J."/>
            <person name="Santos B.A.C.M."/>
            <person name="Zappacosta D."/>
            <person name="Garbus I."/>
            <person name="Selva J.P."/>
            <person name="Gallo C.A."/>
            <person name="Diaz A."/>
            <person name="Albertini E."/>
            <person name="Caccamo M."/>
            <person name="Echenique V."/>
        </authorList>
    </citation>
    <scope>NUCLEOTIDE SEQUENCE [LARGE SCALE GENOMIC DNA]</scope>
    <source>
        <strain evidence="5">cv. Victoria</strain>
        <tissue evidence="4">Leaf</tissue>
    </source>
</reference>